<protein>
    <submittedName>
        <fullName evidence="2">Pyridoxamine 5'-phosphate oxidase family protein</fullName>
    </submittedName>
</protein>
<reference evidence="2 3" key="1">
    <citation type="submission" date="2023-01" db="EMBL/GenBank/DDBJ databases">
        <title>Thalassococcus onchidii sp. nov., isolated from a marine invertebrate from the South China Sea.</title>
        <authorList>
            <person name="Xu S."/>
            <person name="Liu Z."/>
            <person name="Xu Y."/>
        </authorList>
    </citation>
    <scope>NUCLEOTIDE SEQUENCE [LARGE SCALE GENOMIC DNA]</scope>
    <source>
        <strain evidence="2 3">KCTC 32084</strain>
    </source>
</reference>
<gene>
    <name evidence="2" type="ORF">PFY00_02130</name>
</gene>
<dbReference type="InterPro" id="IPR024624">
    <property type="entry name" value="Pyridox_Oxase_Alr4036_FMN-bd"/>
</dbReference>
<dbReference type="Proteomes" id="UP001210720">
    <property type="component" value="Unassembled WGS sequence"/>
</dbReference>
<sequence length="180" mass="20287">MKTPEDLRLAAWAEIARGVEDRHHPARNPTLVTVAKAGPEARTIVLRSWDSGRSVAEFQTDRMSAKVAELEADPRAGLHFWLPEKRLQIRFRCRVELIHADRDRWARIPDVGRDVYGGTHAPGVPLEDPGDFKPLPMQERFTAVLAQVLGIDLLYLGPDRHERAVFQRDGSSWVGGWVAP</sequence>
<name>A0ABT4XNL5_9RHOB</name>
<evidence type="ECO:0000313" key="3">
    <source>
        <dbReference type="Proteomes" id="UP001210720"/>
    </source>
</evidence>
<dbReference type="SUPFAM" id="SSF50475">
    <property type="entry name" value="FMN-binding split barrel"/>
    <property type="match status" value="1"/>
</dbReference>
<comment type="caution">
    <text evidence="2">The sequence shown here is derived from an EMBL/GenBank/DDBJ whole genome shotgun (WGS) entry which is preliminary data.</text>
</comment>
<dbReference type="Gene3D" id="2.30.110.10">
    <property type="entry name" value="Electron Transport, Fmn-binding Protein, Chain A"/>
    <property type="match status" value="1"/>
</dbReference>
<keyword evidence="3" id="KW-1185">Reference proteome</keyword>
<feature type="domain" description="Pyridoxamine 5'-phosphate oxidase Alr4036 family FMN-binding" evidence="1">
    <location>
        <begin position="11"/>
        <end position="98"/>
    </location>
</feature>
<dbReference type="EMBL" id="JAQIOY010000001">
    <property type="protein sequence ID" value="MDA7423515.1"/>
    <property type="molecule type" value="Genomic_DNA"/>
</dbReference>
<organism evidence="2 3">
    <name type="scientific">Thalassococcus lentus</name>
    <dbReference type="NCBI Taxonomy" id="1210524"/>
    <lineage>
        <taxon>Bacteria</taxon>
        <taxon>Pseudomonadati</taxon>
        <taxon>Pseudomonadota</taxon>
        <taxon>Alphaproteobacteria</taxon>
        <taxon>Rhodobacterales</taxon>
        <taxon>Roseobacteraceae</taxon>
        <taxon>Thalassococcus</taxon>
    </lineage>
</organism>
<dbReference type="Pfam" id="PF12766">
    <property type="entry name" value="Pyridox_oxase_2"/>
    <property type="match status" value="1"/>
</dbReference>
<proteinExistence type="predicted"/>
<evidence type="ECO:0000259" key="1">
    <source>
        <dbReference type="Pfam" id="PF12766"/>
    </source>
</evidence>
<accession>A0ABT4XNL5</accession>
<evidence type="ECO:0000313" key="2">
    <source>
        <dbReference type="EMBL" id="MDA7423515.1"/>
    </source>
</evidence>
<dbReference type="InterPro" id="IPR012349">
    <property type="entry name" value="Split_barrel_FMN-bd"/>
</dbReference>
<dbReference type="RefSeq" id="WP_271430863.1">
    <property type="nucleotide sequence ID" value="NZ_JAQIOY010000001.1"/>
</dbReference>